<keyword evidence="1" id="KW-0812">Transmembrane</keyword>
<dbReference type="NCBIfam" id="TIGR04086">
    <property type="entry name" value="TIGR04086_membr"/>
    <property type="match status" value="1"/>
</dbReference>
<dbReference type="EMBL" id="JBHTGQ010000002">
    <property type="protein sequence ID" value="MFC7748438.1"/>
    <property type="molecule type" value="Genomic_DNA"/>
</dbReference>
<feature type="transmembrane region" description="Helical" evidence="1">
    <location>
        <begin position="74"/>
        <end position="96"/>
    </location>
</feature>
<feature type="transmembrane region" description="Helical" evidence="1">
    <location>
        <begin position="20"/>
        <end position="41"/>
    </location>
</feature>
<dbReference type="InterPro" id="IPR023804">
    <property type="entry name" value="DUF3792_TM"/>
</dbReference>
<proteinExistence type="predicted"/>
<name>A0ABW2V2D3_9BACL</name>
<reference evidence="3" key="1">
    <citation type="journal article" date="2019" name="Int. J. Syst. Evol. Microbiol.">
        <title>The Global Catalogue of Microorganisms (GCM) 10K type strain sequencing project: providing services to taxonomists for standard genome sequencing and annotation.</title>
        <authorList>
            <consortium name="The Broad Institute Genomics Platform"/>
            <consortium name="The Broad Institute Genome Sequencing Center for Infectious Disease"/>
            <person name="Wu L."/>
            <person name="Ma J."/>
        </authorList>
    </citation>
    <scope>NUCLEOTIDE SEQUENCE [LARGE SCALE GENOMIC DNA]</scope>
    <source>
        <strain evidence="3">JCM 18657</strain>
    </source>
</reference>
<keyword evidence="1" id="KW-0472">Membrane</keyword>
<comment type="caution">
    <text evidence="2">The sequence shown here is derived from an EMBL/GenBank/DDBJ whole genome shotgun (WGS) entry which is preliminary data.</text>
</comment>
<feature type="transmembrane region" description="Helical" evidence="1">
    <location>
        <begin position="102"/>
        <end position="125"/>
    </location>
</feature>
<evidence type="ECO:0000313" key="2">
    <source>
        <dbReference type="EMBL" id="MFC7748438.1"/>
    </source>
</evidence>
<dbReference type="Pfam" id="PF12670">
    <property type="entry name" value="DUF3792"/>
    <property type="match status" value="1"/>
</dbReference>
<organism evidence="2 3">
    <name type="scientific">Paenibacillus thermoaerophilus</name>
    <dbReference type="NCBI Taxonomy" id="1215385"/>
    <lineage>
        <taxon>Bacteria</taxon>
        <taxon>Bacillati</taxon>
        <taxon>Bacillota</taxon>
        <taxon>Bacilli</taxon>
        <taxon>Bacillales</taxon>
        <taxon>Paenibacillaceae</taxon>
        <taxon>Paenibacillus</taxon>
    </lineage>
</organism>
<accession>A0ABW2V2D3</accession>
<sequence length="128" mass="13093">MAAPADTNSSWFPLLAGSGYALLTLCATAVTASLLLAFTGFQEESLDRWMYTLHALSALFGGFSASRRSGSKGWYFGGLTGILYAFIVLLTGFLALDASFGSHTAIVAAVAACSGAAGGVVGVNLSKK</sequence>
<evidence type="ECO:0000256" key="1">
    <source>
        <dbReference type="SAM" id="Phobius"/>
    </source>
</evidence>
<protein>
    <submittedName>
        <fullName evidence="2">TIGR04086 family membrane protein</fullName>
    </submittedName>
</protein>
<evidence type="ECO:0000313" key="3">
    <source>
        <dbReference type="Proteomes" id="UP001596528"/>
    </source>
</evidence>
<dbReference type="RefSeq" id="WP_138788983.1">
    <property type="nucleotide sequence ID" value="NZ_JBHTGQ010000002.1"/>
</dbReference>
<dbReference type="Proteomes" id="UP001596528">
    <property type="component" value="Unassembled WGS sequence"/>
</dbReference>
<gene>
    <name evidence="2" type="ORF">ACFQWB_00570</name>
</gene>
<keyword evidence="3" id="KW-1185">Reference proteome</keyword>
<keyword evidence="1" id="KW-1133">Transmembrane helix</keyword>